<evidence type="ECO:0000313" key="2">
    <source>
        <dbReference type="EMBL" id="MBB5373160.1"/>
    </source>
</evidence>
<dbReference type="PROSITE" id="PS51273">
    <property type="entry name" value="GATASE_TYPE_1"/>
    <property type="match status" value="1"/>
</dbReference>
<keyword evidence="2" id="KW-0315">Glutamine amidotransferase</keyword>
<keyword evidence="3" id="KW-1185">Reference proteome</keyword>
<dbReference type="GO" id="GO:0016740">
    <property type="term" value="F:transferase activity"/>
    <property type="evidence" value="ECO:0007669"/>
    <property type="project" value="UniProtKB-KW"/>
</dbReference>
<dbReference type="PANTHER" id="PTHR42695:SF5">
    <property type="entry name" value="GLUTAMINE AMIDOTRANSFERASE YLR126C-RELATED"/>
    <property type="match status" value="1"/>
</dbReference>
<evidence type="ECO:0000259" key="1">
    <source>
        <dbReference type="Pfam" id="PF00117"/>
    </source>
</evidence>
<dbReference type="InterPro" id="IPR044992">
    <property type="entry name" value="ChyE-like"/>
</dbReference>
<dbReference type="PRINTS" id="PR00096">
    <property type="entry name" value="GATASE"/>
</dbReference>
<dbReference type="InterPro" id="IPR017926">
    <property type="entry name" value="GATASE"/>
</dbReference>
<name>A0A840VP17_9PROT</name>
<dbReference type="Proteomes" id="UP000553706">
    <property type="component" value="Unassembled WGS sequence"/>
</dbReference>
<dbReference type="EMBL" id="JACHFJ010000004">
    <property type="protein sequence ID" value="MBB5373160.1"/>
    <property type="molecule type" value="Genomic_DNA"/>
</dbReference>
<dbReference type="Gene3D" id="3.40.50.880">
    <property type="match status" value="1"/>
</dbReference>
<protein>
    <submittedName>
        <fullName evidence="2">GMP synthase-like glutamine amidotransferase</fullName>
    </submittedName>
</protein>
<dbReference type="GO" id="GO:0005829">
    <property type="term" value="C:cytosol"/>
    <property type="evidence" value="ECO:0007669"/>
    <property type="project" value="TreeGrafter"/>
</dbReference>
<reference evidence="2 3" key="1">
    <citation type="submission" date="2020-08" db="EMBL/GenBank/DDBJ databases">
        <title>Genomic Encyclopedia of Type Strains, Phase IV (KMG-IV): sequencing the most valuable type-strain genomes for metagenomic binning, comparative biology and taxonomic classification.</title>
        <authorList>
            <person name="Goeker M."/>
        </authorList>
    </citation>
    <scope>NUCLEOTIDE SEQUENCE [LARGE SCALE GENOMIC DNA]</scope>
    <source>
        <strain evidence="2 3">DSM 27026</strain>
    </source>
</reference>
<accession>A0A840VP17</accession>
<dbReference type="CDD" id="cd01741">
    <property type="entry name" value="GATase1_1"/>
    <property type="match status" value="1"/>
</dbReference>
<dbReference type="PANTHER" id="PTHR42695">
    <property type="entry name" value="GLUTAMINE AMIDOTRANSFERASE YLR126C-RELATED"/>
    <property type="match status" value="1"/>
</dbReference>
<proteinExistence type="predicted"/>
<keyword evidence="2" id="KW-0808">Transferase</keyword>
<gene>
    <name evidence="2" type="ORF">HNP71_001418</name>
</gene>
<feature type="domain" description="Glutamine amidotransferase" evidence="1">
    <location>
        <begin position="25"/>
        <end position="181"/>
    </location>
</feature>
<organism evidence="2 3">
    <name type="scientific">Acidocella aromatica</name>
    <dbReference type="NCBI Taxonomy" id="1303579"/>
    <lineage>
        <taxon>Bacteria</taxon>
        <taxon>Pseudomonadati</taxon>
        <taxon>Pseudomonadota</taxon>
        <taxon>Alphaproteobacteria</taxon>
        <taxon>Acetobacterales</taxon>
        <taxon>Acidocellaceae</taxon>
        <taxon>Acidocella</taxon>
    </lineage>
</organism>
<dbReference type="Pfam" id="PF00117">
    <property type="entry name" value="GATase"/>
    <property type="match status" value="1"/>
</dbReference>
<sequence>MRILVFQHVASEHPGSFRDVMAREGHEMHAVELDEGETIPPLDGYDILLVMGGPMDVWETDKHPWLVEEMTVIRDWVQAGRPYLGLCLGHQLLAQACGGHVALMDGAPEVGISQVPIQPDPIFTGVPPLCTCFQWHGAEVKRLPEGATLLASSDACGIQAFRLGESAYGLQFHMELTHTTAAEWGALPEYEAALERVRGPGSLPLIQAEVEDNFAALNDAANKVFSNFLRIAETALAVKA</sequence>
<dbReference type="InterPro" id="IPR029062">
    <property type="entry name" value="Class_I_gatase-like"/>
</dbReference>
<dbReference type="AlphaFoldDB" id="A0A840VP17"/>
<evidence type="ECO:0000313" key="3">
    <source>
        <dbReference type="Proteomes" id="UP000553706"/>
    </source>
</evidence>
<comment type="caution">
    <text evidence="2">The sequence shown here is derived from an EMBL/GenBank/DDBJ whole genome shotgun (WGS) entry which is preliminary data.</text>
</comment>
<dbReference type="SUPFAM" id="SSF52317">
    <property type="entry name" value="Class I glutamine amidotransferase-like"/>
    <property type="match status" value="1"/>
</dbReference>
<dbReference type="RefSeq" id="WP_183266174.1">
    <property type="nucleotide sequence ID" value="NZ_JACHFJ010000004.1"/>
</dbReference>